<dbReference type="InterPro" id="IPR031662">
    <property type="entry name" value="GTP-binding_2"/>
</dbReference>
<reference evidence="5 6" key="1">
    <citation type="journal article" date="2015" name="Sci. Rep.">
        <title>Genome of the facultative scuticociliatosis pathogen Pseudocohnilembus persalinus provides insight into its virulence through horizontal gene transfer.</title>
        <authorList>
            <person name="Xiong J."/>
            <person name="Wang G."/>
            <person name="Cheng J."/>
            <person name="Tian M."/>
            <person name="Pan X."/>
            <person name="Warren A."/>
            <person name="Jiang C."/>
            <person name="Yuan D."/>
            <person name="Miao W."/>
        </authorList>
    </citation>
    <scope>NUCLEOTIDE SEQUENCE [LARGE SCALE GENOMIC DNA]</scope>
    <source>
        <strain evidence="5">36N120E</strain>
    </source>
</reference>
<dbReference type="FunFam" id="3.40.50.300:FF:000740">
    <property type="entry name" value="Putative GTP-binding protein 1"/>
    <property type="match status" value="1"/>
</dbReference>
<evidence type="ECO:0000259" key="4">
    <source>
        <dbReference type="PROSITE" id="PS51880"/>
    </source>
</evidence>
<dbReference type="InterPro" id="IPR012675">
    <property type="entry name" value="Beta-grasp_dom_sf"/>
</dbReference>
<dbReference type="OMA" id="SAKHPGQ"/>
<organism evidence="5 6">
    <name type="scientific">Pseudocohnilembus persalinus</name>
    <name type="common">Ciliate</name>
    <dbReference type="NCBI Taxonomy" id="266149"/>
    <lineage>
        <taxon>Eukaryota</taxon>
        <taxon>Sar</taxon>
        <taxon>Alveolata</taxon>
        <taxon>Ciliophora</taxon>
        <taxon>Intramacronucleata</taxon>
        <taxon>Oligohymenophorea</taxon>
        <taxon>Scuticociliatia</taxon>
        <taxon>Philasterida</taxon>
        <taxon>Pseudocohnilembidae</taxon>
        <taxon>Pseudocohnilembus</taxon>
    </lineage>
</organism>
<dbReference type="InterPro" id="IPR027417">
    <property type="entry name" value="P-loop_NTPase"/>
</dbReference>
<evidence type="ECO:0000313" key="6">
    <source>
        <dbReference type="Proteomes" id="UP000054937"/>
    </source>
</evidence>
<accession>A0A0V0R8K0</accession>
<dbReference type="GO" id="GO:0003924">
    <property type="term" value="F:GTPase activity"/>
    <property type="evidence" value="ECO:0007669"/>
    <property type="project" value="InterPro"/>
</dbReference>
<dbReference type="SUPFAM" id="SSF52540">
    <property type="entry name" value="P-loop containing nucleoside triphosphate hydrolases"/>
    <property type="match status" value="1"/>
</dbReference>
<gene>
    <name evidence="5" type="ORF">PPERSA_00998</name>
</gene>
<protein>
    <submittedName>
        <fullName evidence="5">TGS-like protein</fullName>
    </submittedName>
</protein>
<evidence type="ECO:0000256" key="1">
    <source>
        <dbReference type="ARBA" id="ARBA00022741"/>
    </source>
</evidence>
<dbReference type="EMBL" id="LDAU01000019">
    <property type="protein sequence ID" value="KRX10828.1"/>
    <property type="molecule type" value="Genomic_DNA"/>
</dbReference>
<dbReference type="PROSITE" id="PS00905">
    <property type="entry name" value="GTP1_OBG"/>
    <property type="match status" value="1"/>
</dbReference>
<dbReference type="PROSITE" id="PS51710">
    <property type="entry name" value="G_OBG"/>
    <property type="match status" value="1"/>
</dbReference>
<dbReference type="SUPFAM" id="SSF81271">
    <property type="entry name" value="TGS-like"/>
    <property type="match status" value="1"/>
</dbReference>
<comment type="caution">
    <text evidence="5">The sequence shown here is derived from an EMBL/GenBank/DDBJ whole genome shotgun (WGS) entry which is preliminary data.</text>
</comment>
<dbReference type="FunFam" id="3.10.20.30:FF:000003">
    <property type="entry name" value="Developmentally-regulated GTP-binding protein 1"/>
    <property type="match status" value="1"/>
</dbReference>
<dbReference type="PROSITE" id="PS51880">
    <property type="entry name" value="TGS"/>
    <property type="match status" value="1"/>
</dbReference>
<dbReference type="GO" id="GO:0005525">
    <property type="term" value="F:GTP binding"/>
    <property type="evidence" value="ECO:0007669"/>
    <property type="project" value="UniProtKB-KW"/>
</dbReference>
<dbReference type="OrthoDB" id="603at2759"/>
<dbReference type="InterPro" id="IPR012676">
    <property type="entry name" value="TGS-like"/>
</dbReference>
<dbReference type="InterPro" id="IPR005225">
    <property type="entry name" value="Small_GTP-bd"/>
</dbReference>
<feature type="domain" description="TGS" evidence="4">
    <location>
        <begin position="288"/>
        <end position="364"/>
    </location>
</feature>
<dbReference type="Proteomes" id="UP000054937">
    <property type="component" value="Unassembled WGS sequence"/>
</dbReference>
<keyword evidence="2" id="KW-0342">GTP-binding</keyword>
<dbReference type="Gene3D" id="6.10.140.1070">
    <property type="match status" value="2"/>
</dbReference>
<feature type="domain" description="OBG-type G" evidence="3">
    <location>
        <begin position="63"/>
        <end position="288"/>
    </location>
</feature>
<dbReference type="Pfam" id="PF16897">
    <property type="entry name" value="MMR_HSR1_Xtn"/>
    <property type="match status" value="1"/>
</dbReference>
<dbReference type="AlphaFoldDB" id="A0A0V0R8K0"/>
<dbReference type="InterPro" id="IPR006073">
    <property type="entry name" value="GTP-bd"/>
</dbReference>
<keyword evidence="6" id="KW-1185">Reference proteome</keyword>
<dbReference type="InParanoid" id="A0A0V0R8K0"/>
<dbReference type="PRINTS" id="PR00326">
    <property type="entry name" value="GTP1OBG"/>
</dbReference>
<keyword evidence="1" id="KW-0547">Nucleotide-binding</keyword>
<dbReference type="InterPro" id="IPR045001">
    <property type="entry name" value="DRG"/>
</dbReference>
<name>A0A0V0R8K0_PSEPJ</name>
<sequence length="367" mass="41219">MTTQQKIQEIEDEMNKTQKNKATAYHLGQLKAKLAKLKRELIAGPKQGGPEGTGFDVSKSGDSRVGMIGFPSVGKSTLLTKLTDTQSKVASYEFTTLTCIPGNIFHKGAKIQLLDLPGIIEGAKDGKGRGRQVIAVARTCNLICIVLDATKALQHKVIIEKELEGFGIRLNKKPPQIEIKNKDKGGLNITHIYTNPDLDNEIIRMLCREYKVLNADVTIRGPATEDDIIDVLEGDRKYIPCIYALNKIDDITLEELEILDQIPNYVPISAHLEWNLDGLIETFWEKLDLLRLYTKPKGKKPDFNDPVCIPAKTCTVQDFCHRIHRKLMEQFSHALVWGTSVKYSPQICGKDHVLHDEDIIQIIKKVK</sequence>
<dbReference type="PANTHER" id="PTHR43127">
    <property type="entry name" value="DEVELOPMENTALLY-REGULATED GTP-BINDING PROTEIN 2"/>
    <property type="match status" value="1"/>
</dbReference>
<evidence type="ECO:0000313" key="5">
    <source>
        <dbReference type="EMBL" id="KRX10828.1"/>
    </source>
</evidence>
<dbReference type="InterPro" id="IPR004095">
    <property type="entry name" value="TGS"/>
</dbReference>
<dbReference type="FunCoup" id="A0A0V0R8K0">
    <property type="interactions" value="635"/>
</dbReference>
<evidence type="ECO:0000259" key="3">
    <source>
        <dbReference type="PROSITE" id="PS51710"/>
    </source>
</evidence>
<dbReference type="Pfam" id="PF01926">
    <property type="entry name" value="MMR_HSR1"/>
    <property type="match status" value="1"/>
</dbReference>
<dbReference type="InterPro" id="IPR006074">
    <property type="entry name" value="GTP1-OBG_CS"/>
</dbReference>
<dbReference type="NCBIfam" id="TIGR00231">
    <property type="entry name" value="small_GTP"/>
    <property type="match status" value="1"/>
</dbReference>
<dbReference type="Pfam" id="PF02824">
    <property type="entry name" value="TGS"/>
    <property type="match status" value="1"/>
</dbReference>
<dbReference type="Gene3D" id="3.10.20.30">
    <property type="match status" value="1"/>
</dbReference>
<proteinExistence type="predicted"/>
<dbReference type="InterPro" id="IPR031167">
    <property type="entry name" value="G_OBG"/>
</dbReference>
<evidence type="ECO:0000256" key="2">
    <source>
        <dbReference type="ARBA" id="ARBA00023134"/>
    </source>
</evidence>
<dbReference type="CDD" id="cd01896">
    <property type="entry name" value="DRG"/>
    <property type="match status" value="1"/>
</dbReference>